<feature type="compositionally biased region" description="Polar residues" evidence="1">
    <location>
        <begin position="19"/>
        <end position="29"/>
    </location>
</feature>
<feature type="region of interest" description="Disordered" evidence="1">
    <location>
        <begin position="19"/>
        <end position="44"/>
    </location>
</feature>
<keyword evidence="2" id="KW-0812">Transmembrane</keyword>
<dbReference type="Proteomes" id="UP001279734">
    <property type="component" value="Unassembled WGS sequence"/>
</dbReference>
<keyword evidence="2" id="KW-1133">Transmembrane helix</keyword>
<evidence type="ECO:0000256" key="1">
    <source>
        <dbReference type="SAM" id="MobiDB-lite"/>
    </source>
</evidence>
<dbReference type="AlphaFoldDB" id="A0AAD3SR37"/>
<keyword evidence="2" id="KW-0472">Membrane</keyword>
<reference evidence="3" key="1">
    <citation type="submission" date="2023-05" db="EMBL/GenBank/DDBJ databases">
        <title>Nepenthes gracilis genome sequencing.</title>
        <authorList>
            <person name="Fukushima K."/>
        </authorList>
    </citation>
    <scope>NUCLEOTIDE SEQUENCE</scope>
    <source>
        <strain evidence="3">SING2019-196</strain>
    </source>
</reference>
<feature type="transmembrane region" description="Helical" evidence="2">
    <location>
        <begin position="62"/>
        <end position="85"/>
    </location>
</feature>
<name>A0AAD3SR37_NEPGR</name>
<evidence type="ECO:0000256" key="2">
    <source>
        <dbReference type="SAM" id="Phobius"/>
    </source>
</evidence>
<sequence length="203" mass="22189">MLKQEPAASLTISRETAMCQQQQHNNGTSHHSKIPFEKQKGKPPSLFSSKGMPIEHATARKVFIQAGVALLGAMILLRFATALWLGGLPLFCGYIAWDDPVAVGLWLGVQFLYEMVDTNFDVETSCWFCCEVLNRVLPGLLVMLNCCHLEILRDFDAICIGFLEPWSQGFFCVAAALFSSAEDGADGLEAGALCKMLCHATGV</sequence>
<evidence type="ECO:0000313" key="4">
    <source>
        <dbReference type="Proteomes" id="UP001279734"/>
    </source>
</evidence>
<proteinExistence type="predicted"/>
<keyword evidence="4" id="KW-1185">Reference proteome</keyword>
<comment type="caution">
    <text evidence="3">The sequence shown here is derived from an EMBL/GenBank/DDBJ whole genome shotgun (WGS) entry which is preliminary data.</text>
</comment>
<organism evidence="3 4">
    <name type="scientific">Nepenthes gracilis</name>
    <name type="common">Slender pitcher plant</name>
    <dbReference type="NCBI Taxonomy" id="150966"/>
    <lineage>
        <taxon>Eukaryota</taxon>
        <taxon>Viridiplantae</taxon>
        <taxon>Streptophyta</taxon>
        <taxon>Embryophyta</taxon>
        <taxon>Tracheophyta</taxon>
        <taxon>Spermatophyta</taxon>
        <taxon>Magnoliopsida</taxon>
        <taxon>eudicotyledons</taxon>
        <taxon>Gunneridae</taxon>
        <taxon>Pentapetalae</taxon>
        <taxon>Caryophyllales</taxon>
        <taxon>Nepenthaceae</taxon>
        <taxon>Nepenthes</taxon>
    </lineage>
</organism>
<accession>A0AAD3SR37</accession>
<gene>
    <name evidence="3" type="ORF">Nepgr_017433</name>
</gene>
<protein>
    <submittedName>
        <fullName evidence="3">Uncharacterized protein</fullName>
    </submittedName>
</protein>
<dbReference type="EMBL" id="BSYO01000015">
    <property type="protein sequence ID" value="GMH15592.1"/>
    <property type="molecule type" value="Genomic_DNA"/>
</dbReference>
<evidence type="ECO:0000313" key="3">
    <source>
        <dbReference type="EMBL" id="GMH15592.1"/>
    </source>
</evidence>